<dbReference type="SMART" id="SM00220">
    <property type="entry name" value="S_TKc"/>
    <property type="match status" value="1"/>
</dbReference>
<dbReference type="SUPFAM" id="SSF56112">
    <property type="entry name" value="Protein kinase-like (PK-like)"/>
    <property type="match status" value="1"/>
</dbReference>
<sequence>MNYLRKPELLQENSNSTALYGSYEREIHTISDKIYAQNNNSFDISPLMKYNKGGEVYILPLAEENNNDKKRNMSAAAYPIVPKGGDVNTQGDEIGTGDGSANTLEGRLGGSLGYGNGRSNCCTGTLGNNEYLLNYLNAYMCKNIKSKSYEDRPLVSTPTRRSSIYKIIPNESEHNMGEDLNNFLNNLIHSPIMASNNTSSSSPAISNNPLFEHGASSNLRRGRHTNGDVHTENERNLKNIVDVKSVKSVHRVNRVGSVHSAKSVSNASDTSEANRSNRANQANIAKTENHRNDKKSFIRKVKKNASFAHDANDNVRYDACAVLEDGACHLYKNSYFYNNRVDIDDYTMRNALCKNMTNGGTQVPSKVTYSNGTPEGINRGSGRDHTRRVDALNCPSGDVDAVLRFSESASYNCDKKSNMAEGEVSNSSLDVHSSEFSRVQEKENYKSFLNVINKRMEHFSRERNLVHVENLYKPNPPNGHAYGVSNMCKVQRHHEFKDHHGGGVHLQEKDIEHMKSTFDDSCEREIQFFGNKDRINEIYDKCGIRRPEMEISTVCDIGDSRMHTNSRVNPGSYILTNTYSENDRMNTRKGGSTCGNLYGNIPTNSNSNRADCTIGERCNGGGGESEYCLGNNQARDWGHPDPSHSNLHLIEEGLKREKSESESGNEIQCSNRVFEKRGIECGIESCIESGVESGIDRGTERGIDIRFVVNDVVRSDRLRVSQTNTYSERSELHSNEKGNNAMTNEDYFVCPNGKEKDIEGGIIIQEDTLCESSERFFPPNSNSNGFKNSVAAIPGDIHNHSVDEDRESVCVDSRKGDRNHEYAQNSNSGILFNIPSDMSIHRSDINTNNIPIRSTYCAPPPPHCHRKGNEDVLGMAKNYSTSGSFHSLITNGKSERQNVILSHQTGCFVDKETGTEEKDCHRVRSAQDDKYELHMSSLEDGIGHFSNGMRYEMGRNDRSTCEGELFPYCGDAQNRSPNESVNDILARNNLAVDTLADGTLVSGIFTGGNISDGKFFANTAHDESSPRAIFPLPMRDVSVSASQNGSMTNQHFGDRVVGVKSSFGLEGSKGRSIILDRKKKDENSASEIVSTENSYVNKKTDTFFSPRRDITSDLIMCDIKIFDGENANVKKENKGNDLNCKLGEAVVNKSKGVIVNDIEKNHERHILPHHGGNAVQSNGGEHTFRDSFTHREKFAPTNNPIDGSIINHNSNIVNTIDILRCVSNLSDIRDMENMRNHDSGNLNSNRRISVISGVNAVDNCIIGGGHTPLPMKSNQPFRNSVIPIQAFKNGNNNIPSVVNNPSKLTINNQHMNVNKSINSKMIYVHNSMGDYQHIVGTTDNKNNVDLVHTPDGRNYISCIANGANIVNQKDTPQVGNTRGGIGTGGRIIGNHLFLNNNAVNGKLGMSNAPNAHSMNCAEALELNGQGGNKNWRISSKFCNGVNFYAGERNNSNYAADGGENSNVLRIREAMRQRNVVQGGAVGRGTPISPITVDSNLNNILLSKNFNTFLNSGCRPFVQNSLNNTNVRKIEKISHPHNGVNNETGGCFGEGFHVVEGKGKNFNETVSTCCKENSNDLSKMSDHFGPPSGGSNVVCNAVRNRRDAHFPQMLYNNMSATNQRMTKGGGGVVMADAHFVISPTGDASVANVHSGANPAVAASVAHVGKRMEGSEHVGAVSNGGQGYNTYCSGNIVCESKLAMMCDVGSNKAQAPMQGRHFAWSAERMTHKGENPLHAARARGEEKELHSVGGIGGIGGVGGVGGVGGFGSIGSGQAQNPRFLHSAFSFGNGRVTNGGRIIDSFERGATGGGHFSGPQYIGNIIPPQGNGSVQIMKRRSPGGVNPLNMYCNVGIINNSPMHISNVTREQKCDSSSSSCLVIKKNEDDDNGFRVTRSQFLSLENDIKYLLSLTAYNIQWKDLYFETFEEPESILPHDVSGVGGVGSVSSAGSAGSVGGMKYRVIEEGSFGVVYKGWYRGMQVAVKIPVEKMAKQDPYGLTKRSINEWKILAKCDHPNIIKFCGGIINSYFDIWLVTKLVNGSDLHTIKNSMTKEDKVISIDVSLKMCRQLANVINFLHTPIKDKKKVIIHRDIKPENLIIDNEWNIHLCDFGDSEECEDGIVTNVSGATWIYAPPELLTCHPLKQSNNYNFLEHTKLSYKWDIWSMGCVFQEMMNLPSPFQHYIITFDQSDKIYEKLVDVFTKRLPPCIHSKIENSPFADIIRLCLNYDPNLRPTASEIVKLLSQPDEYLLLKRK</sequence>
<dbReference type="GO" id="GO:0005524">
    <property type="term" value="F:ATP binding"/>
    <property type="evidence" value="ECO:0007669"/>
    <property type="project" value="InterPro"/>
</dbReference>
<dbReference type="PANTHER" id="PTHR34495:SF4">
    <property type="entry name" value="UNC-51 LIKE AUTOPHAGY ACTIVATING KINASE 1A"/>
    <property type="match status" value="1"/>
</dbReference>
<evidence type="ECO:0000259" key="2">
    <source>
        <dbReference type="PROSITE" id="PS50011"/>
    </source>
</evidence>
<dbReference type="Gene3D" id="1.10.510.10">
    <property type="entry name" value="Transferase(Phosphotransferase) domain 1"/>
    <property type="match status" value="1"/>
</dbReference>
<dbReference type="Pfam" id="PF00069">
    <property type="entry name" value="Pkinase"/>
    <property type="match status" value="1"/>
</dbReference>
<evidence type="ECO:0000313" key="3">
    <source>
        <dbReference type="EMBL" id="SBT03019.1"/>
    </source>
</evidence>
<gene>
    <name evidence="3" type="ORF">POVCU1_083270</name>
</gene>
<dbReference type="InterPro" id="IPR008271">
    <property type="entry name" value="Ser/Thr_kinase_AS"/>
</dbReference>
<protein>
    <submittedName>
        <fullName evidence="3">Protein kinase, putative</fullName>
    </submittedName>
</protein>
<dbReference type="Proteomes" id="UP000078546">
    <property type="component" value="Unassembled WGS sequence"/>
</dbReference>
<feature type="compositionally biased region" description="Polar residues" evidence="1">
    <location>
        <begin position="260"/>
        <end position="286"/>
    </location>
</feature>
<keyword evidence="3" id="KW-0808">Transferase</keyword>
<dbReference type="PROSITE" id="PS50011">
    <property type="entry name" value="PROTEIN_KINASE_DOM"/>
    <property type="match status" value="1"/>
</dbReference>
<feature type="domain" description="Protein kinase" evidence="2">
    <location>
        <begin position="1952"/>
        <end position="2244"/>
    </location>
</feature>
<feature type="region of interest" description="Disordered" evidence="1">
    <location>
        <begin position="258"/>
        <end position="295"/>
    </location>
</feature>
<reference evidence="4" key="1">
    <citation type="submission" date="2016-05" db="EMBL/GenBank/DDBJ databases">
        <authorList>
            <person name="Naeem Raeece"/>
        </authorList>
    </citation>
    <scope>NUCLEOTIDE SEQUENCE [LARGE SCALE GENOMIC DNA]</scope>
</reference>
<dbReference type="InterPro" id="IPR000719">
    <property type="entry name" value="Prot_kinase_dom"/>
</dbReference>
<accession>A0A1A8XCS2</accession>
<organism evidence="3 4">
    <name type="scientific">Plasmodium ovale curtisi</name>
    <dbReference type="NCBI Taxonomy" id="864141"/>
    <lineage>
        <taxon>Eukaryota</taxon>
        <taxon>Sar</taxon>
        <taxon>Alveolata</taxon>
        <taxon>Apicomplexa</taxon>
        <taxon>Aconoidasida</taxon>
        <taxon>Haemosporida</taxon>
        <taxon>Plasmodiidae</taxon>
        <taxon>Plasmodium</taxon>
        <taxon>Plasmodium (Plasmodium)</taxon>
    </lineage>
</organism>
<dbReference type="Gene3D" id="3.30.200.20">
    <property type="entry name" value="Phosphorylase Kinase, domain 1"/>
    <property type="match status" value="1"/>
</dbReference>
<dbReference type="CDD" id="cd00180">
    <property type="entry name" value="PKc"/>
    <property type="match status" value="1"/>
</dbReference>
<dbReference type="GO" id="GO:0004672">
    <property type="term" value="F:protein kinase activity"/>
    <property type="evidence" value="ECO:0007669"/>
    <property type="project" value="InterPro"/>
</dbReference>
<feature type="region of interest" description="Disordered" evidence="1">
    <location>
        <begin position="213"/>
        <end position="233"/>
    </location>
</feature>
<dbReference type="PROSITE" id="PS00108">
    <property type="entry name" value="PROTEIN_KINASE_ST"/>
    <property type="match status" value="1"/>
</dbReference>
<dbReference type="InterPro" id="IPR011009">
    <property type="entry name" value="Kinase-like_dom_sf"/>
</dbReference>
<evidence type="ECO:0000313" key="4">
    <source>
        <dbReference type="Proteomes" id="UP000078546"/>
    </source>
</evidence>
<proteinExistence type="predicted"/>
<dbReference type="PANTHER" id="PTHR34495">
    <property type="entry name" value="UNC-51-LIKE AUTOPHAGY-ACTIVATING KINASE 1A"/>
    <property type="match status" value="1"/>
</dbReference>
<evidence type="ECO:0000256" key="1">
    <source>
        <dbReference type="SAM" id="MobiDB-lite"/>
    </source>
</evidence>
<dbReference type="EMBL" id="FLQV01003987">
    <property type="protein sequence ID" value="SBT03019.1"/>
    <property type="molecule type" value="Genomic_DNA"/>
</dbReference>
<keyword evidence="3" id="KW-0418">Kinase</keyword>
<name>A0A1A8XCS2_PLAOA</name>